<dbReference type="PROSITE" id="PS50965">
    <property type="entry name" value="NERD"/>
    <property type="match status" value="1"/>
</dbReference>
<comment type="similarity">
    <text evidence="3">Belongs to the protein kinase superfamily. NEK Ser/Thr protein kinase family. NIMA subfamily.</text>
</comment>
<dbReference type="Proteomes" id="UP001165685">
    <property type="component" value="Unassembled WGS sequence"/>
</dbReference>
<evidence type="ECO:0000256" key="1">
    <source>
        <dbReference type="ARBA" id="ARBA00004300"/>
    </source>
</evidence>
<evidence type="ECO:0000256" key="6">
    <source>
        <dbReference type="ARBA" id="ARBA00022679"/>
    </source>
</evidence>
<accession>A0ABT4TR77</accession>
<dbReference type="EMBL" id="JAQFWP010000038">
    <property type="protein sequence ID" value="MDA2806637.1"/>
    <property type="molecule type" value="Genomic_DNA"/>
</dbReference>
<dbReference type="SUPFAM" id="SSF56112">
    <property type="entry name" value="Protein kinase-like (PK-like)"/>
    <property type="match status" value="2"/>
</dbReference>
<dbReference type="Gene3D" id="1.10.510.10">
    <property type="entry name" value="Transferase(Phosphotransferase) domain 1"/>
    <property type="match status" value="2"/>
</dbReference>
<keyword evidence="9" id="KW-0067">ATP-binding</keyword>
<dbReference type="InterPro" id="IPR049832">
    <property type="entry name" value="BREX_PglW"/>
</dbReference>
<evidence type="ECO:0000313" key="14">
    <source>
        <dbReference type="Proteomes" id="UP001165685"/>
    </source>
</evidence>
<dbReference type="RefSeq" id="WP_270679273.1">
    <property type="nucleotide sequence ID" value="NZ_JAQFWP010000038.1"/>
</dbReference>
<dbReference type="Pfam" id="PF00069">
    <property type="entry name" value="Pkinase"/>
    <property type="match status" value="1"/>
</dbReference>
<dbReference type="PANTHER" id="PTHR43289">
    <property type="entry name" value="MITOGEN-ACTIVATED PROTEIN KINASE KINASE KINASE 20-RELATED"/>
    <property type="match status" value="1"/>
</dbReference>
<sequence>MADRWWGKPSDYPWEQAALDHVRALMPDRHPYRGWQGFSFTSANGRIRECDLLLVAPTGVFLVEIKSHPGRATNQGRAWTFASQGRRRWTYDNPLYFVDQKAKEIKQRFQWAASKLSMHDVRVPFITGAVFLSADDLRCEFDENQREWVFGREGLENRTGLPGIWSGLVEQPSQQRPSPQFLKNVTRLMQEIGAQPLDRNLELGSYTLERRSFESGPTWTDFLAKHTELGSSARVRLYHHGKDATEEEALSVKRAARREYLSLDGVSHQGIVRAEDFGVIDGRGPGVVFRHRPAWQRLDHYMAESGADLEIDTRLEMVRQLAEAVNHAHRNRLSHRALAARSVWVELDGEYPRLRIADWQVAASENMRAATATGQATLLPSTHTLEQALGSRVLADHVEAAAQAYLAPEFPEIGGDARALDIFGLGALAYLIFTGQPPGRDRSALSEHIREHGALTPSTVSDSVAPPVDTLVRDATHRSPGDRLPNVHTFLRRLDDVEEYLTRPEVVTDPLVAGKGDEIQQGITVESVLGTGATSRALLVKDRAGKRRMVYKVAVDSDRAPAILEREAETIARVAGSQRIVSLAGDEGIQQIGDRTVLVLERAGEQTLADYLTKDGALGRGELLRFGQHLFDALEHLEEKGVFHRDIKPANIGVRETNKKAQALILFDFSLSSAPVENTTAGTRGYLDPFLPKNADGRTYDEDAERYALAVTLHEMATGELPVWDDDGVDPDFYPSDLEEPRLLENAFPEQYRAALTAFFRKALKRDPKGRFPSLQQMREAWERAYHNVGAQDAVIEDDEETRRRSAETATLDTPLHLAGLTALALDMARRVLGCETVGDLLQVPVMAIRRLRGTTYGVRNELASLTAEWRKRLDAAEHAVAVRAKLPSGADERAKRDASLDQVILQFVPKTTDKNKDWVRVLRELIGLPEGSGARENWWPTHTEVASALGLTHVTVSEALAKAGAHWTKHASLLVPVRDDVVQILGRHGRVRDVRQIAQELLTMRGSTVDNPVQRLAYALAAVRVAVESEESRVGDPRFVVWRTMGVPIAAQIVDDPSAPVEADLFDYADQLGAVADGLVELDENAPLPTPAEVEKSLRGVPAPEGMDRLASSDIVILAASASKQARTTPRLELYPAALGLERALQITQAIGYLGDPGVTPQQLRDRVLARFPELARPTDRQLHECLKKRHPKLCSRIEDGTEYWYLEREYTSLAPSTVSGHRFGEGVSVEEAQAWARLEHALPRGGYLALKTWLPDTERVAAAIADRGGAVPFDVTAEFVATFDALIEERGGKPSWDMVLQADKDRPAPFEKMLDDVFARLGERIRAAGADKPVFAYRATPLARYAQGRSLLAALAGQARDANERPFGLWLLCPMRGPQAPPTLDESPAGIIADGEQLLLPRGFGAAEPVAA</sequence>
<reference evidence="13" key="1">
    <citation type="submission" date="2023-01" db="EMBL/GenBank/DDBJ databases">
        <title>Draft genome sequence of Nocardiopsis sp. LSu2-4 isolated from halophytes.</title>
        <authorList>
            <person name="Duangmal K."/>
            <person name="Chantavorakit T."/>
        </authorList>
    </citation>
    <scope>NUCLEOTIDE SEQUENCE</scope>
    <source>
        <strain evidence="13">LSu2-4</strain>
    </source>
</reference>
<evidence type="ECO:0000259" key="12">
    <source>
        <dbReference type="PROSITE" id="PS50965"/>
    </source>
</evidence>
<dbReference type="Pfam" id="PF07714">
    <property type="entry name" value="PK_Tyr_Ser-Thr"/>
    <property type="match status" value="1"/>
</dbReference>
<feature type="domain" description="NERD" evidence="12">
    <location>
        <begin position="10"/>
        <end position="128"/>
    </location>
</feature>
<dbReference type="PROSITE" id="PS50011">
    <property type="entry name" value="PROTEIN_KINASE_DOM"/>
    <property type="match status" value="2"/>
</dbReference>
<keyword evidence="8 13" id="KW-0418">Kinase</keyword>
<evidence type="ECO:0000256" key="8">
    <source>
        <dbReference type="ARBA" id="ARBA00022777"/>
    </source>
</evidence>
<feature type="domain" description="Protein kinase" evidence="11">
    <location>
        <begin position="523"/>
        <end position="783"/>
    </location>
</feature>
<keyword evidence="14" id="KW-1185">Reference proteome</keyword>
<dbReference type="PANTHER" id="PTHR43289:SF6">
    <property type="entry name" value="SERINE_THREONINE-PROTEIN KINASE NEKL-3"/>
    <property type="match status" value="1"/>
</dbReference>
<dbReference type="InterPro" id="IPR011528">
    <property type="entry name" value="NERD"/>
</dbReference>
<evidence type="ECO:0000256" key="4">
    <source>
        <dbReference type="ARBA" id="ARBA00012513"/>
    </source>
</evidence>
<evidence type="ECO:0000256" key="10">
    <source>
        <dbReference type="ARBA" id="ARBA00023212"/>
    </source>
</evidence>
<evidence type="ECO:0000256" key="7">
    <source>
        <dbReference type="ARBA" id="ARBA00022741"/>
    </source>
</evidence>
<dbReference type="InterPro" id="IPR001245">
    <property type="entry name" value="Ser-Thr/Tyr_kinase_cat_dom"/>
</dbReference>
<comment type="caution">
    <text evidence="13">The sequence shown here is derived from an EMBL/GenBank/DDBJ whole genome shotgun (WGS) entry which is preliminary data.</text>
</comment>
<evidence type="ECO:0000256" key="9">
    <source>
        <dbReference type="ARBA" id="ARBA00022840"/>
    </source>
</evidence>
<dbReference type="InterPro" id="IPR011009">
    <property type="entry name" value="Kinase-like_dom_sf"/>
</dbReference>
<keyword evidence="10" id="KW-0206">Cytoskeleton</keyword>
<name>A0ABT4TR77_9ACTN</name>
<evidence type="ECO:0000256" key="3">
    <source>
        <dbReference type="ARBA" id="ARBA00010886"/>
    </source>
</evidence>
<evidence type="ECO:0000313" key="13">
    <source>
        <dbReference type="EMBL" id="MDA2806637.1"/>
    </source>
</evidence>
<feature type="domain" description="Protein kinase" evidence="11">
    <location>
        <begin position="207"/>
        <end position="501"/>
    </location>
</feature>
<protein>
    <recommendedName>
        <fullName evidence="4">non-specific serine/threonine protein kinase</fullName>
        <ecNumber evidence="4">2.7.11.1</ecNumber>
    </recommendedName>
</protein>
<evidence type="ECO:0000256" key="5">
    <source>
        <dbReference type="ARBA" id="ARBA00022527"/>
    </source>
</evidence>
<dbReference type="EC" id="2.7.11.1" evidence="4"/>
<evidence type="ECO:0000256" key="2">
    <source>
        <dbReference type="ARBA" id="ARBA00004647"/>
    </source>
</evidence>
<proteinExistence type="inferred from homology"/>
<dbReference type="InterPro" id="IPR000719">
    <property type="entry name" value="Prot_kinase_dom"/>
</dbReference>
<dbReference type="SMART" id="SM00220">
    <property type="entry name" value="S_TKc"/>
    <property type="match status" value="1"/>
</dbReference>
<keyword evidence="5" id="KW-0723">Serine/threonine-protein kinase</keyword>
<keyword evidence="10" id="KW-0963">Cytoplasm</keyword>
<dbReference type="GO" id="GO:0016301">
    <property type="term" value="F:kinase activity"/>
    <property type="evidence" value="ECO:0007669"/>
    <property type="project" value="UniProtKB-KW"/>
</dbReference>
<evidence type="ECO:0000259" key="11">
    <source>
        <dbReference type="PROSITE" id="PS50011"/>
    </source>
</evidence>
<dbReference type="Pfam" id="PF08378">
    <property type="entry name" value="NERD"/>
    <property type="match status" value="1"/>
</dbReference>
<organism evidence="13 14">
    <name type="scientific">Nocardiopsis suaedae</name>
    <dbReference type="NCBI Taxonomy" id="3018444"/>
    <lineage>
        <taxon>Bacteria</taxon>
        <taxon>Bacillati</taxon>
        <taxon>Actinomycetota</taxon>
        <taxon>Actinomycetes</taxon>
        <taxon>Streptosporangiales</taxon>
        <taxon>Nocardiopsidaceae</taxon>
        <taxon>Nocardiopsis</taxon>
    </lineage>
</organism>
<keyword evidence="6" id="KW-0808">Transferase</keyword>
<keyword evidence="7" id="KW-0547">Nucleotide-binding</keyword>
<comment type="subcellular location">
    <subcellularLocation>
        <location evidence="1">Cytoplasm</location>
        <location evidence="1">Cytoskeleton</location>
        <location evidence="1">Microtubule organizing center</location>
        <location evidence="1">Centrosome</location>
    </subcellularLocation>
    <subcellularLocation>
        <location evidence="2">Cytoplasm</location>
        <location evidence="2">Cytoskeleton</location>
        <location evidence="2">Spindle pole</location>
    </subcellularLocation>
</comment>
<gene>
    <name evidence="13" type="primary">pglW</name>
    <name evidence="13" type="ORF">O4U47_19160</name>
</gene>
<dbReference type="NCBIfam" id="NF033442">
    <property type="entry name" value="BREX_PglW"/>
    <property type="match status" value="1"/>
</dbReference>